<feature type="region of interest" description="Disordered" evidence="1">
    <location>
        <begin position="348"/>
        <end position="368"/>
    </location>
</feature>
<dbReference type="GO" id="GO:0009966">
    <property type="term" value="P:regulation of signal transduction"/>
    <property type="evidence" value="ECO:0007669"/>
    <property type="project" value="InterPro"/>
</dbReference>
<feature type="region of interest" description="Disordered" evidence="1">
    <location>
        <begin position="85"/>
        <end position="118"/>
    </location>
</feature>
<reference evidence="2" key="1">
    <citation type="submission" date="2021-12" db="EMBL/GenBank/DDBJ databases">
        <title>Comparative genomics, transcriptomics and evolutionary studies reveal genomic signatures of adaptation to plant cell wall in hemibiotrophic fungi.</title>
        <authorList>
            <consortium name="DOE Joint Genome Institute"/>
            <person name="Baroncelli R."/>
            <person name="Diaz J.F."/>
            <person name="Benocci T."/>
            <person name="Peng M."/>
            <person name="Battaglia E."/>
            <person name="Haridas S."/>
            <person name="Andreopoulos W."/>
            <person name="Labutti K."/>
            <person name="Pangilinan J."/>
            <person name="Floch G.L."/>
            <person name="Makela M.R."/>
            <person name="Henrissat B."/>
            <person name="Grigoriev I.V."/>
            <person name="Crouch J.A."/>
            <person name="De Vries R.P."/>
            <person name="Sukno S.A."/>
            <person name="Thon M.R."/>
        </authorList>
    </citation>
    <scope>NUCLEOTIDE SEQUENCE</scope>
    <source>
        <strain evidence="2">CBS 112980</strain>
    </source>
</reference>
<protein>
    <submittedName>
        <fullName evidence="2">TAP42-like family-domain-containing protein</fullName>
    </submittedName>
</protein>
<dbReference type="RefSeq" id="XP_060368943.1">
    <property type="nucleotide sequence ID" value="XM_060507425.1"/>
</dbReference>
<feature type="region of interest" description="Disordered" evidence="1">
    <location>
        <begin position="437"/>
        <end position="458"/>
    </location>
</feature>
<dbReference type="GeneID" id="85391324"/>
<dbReference type="Proteomes" id="UP001244207">
    <property type="component" value="Unassembled WGS sequence"/>
</dbReference>
<dbReference type="GO" id="GO:0005829">
    <property type="term" value="C:cytosol"/>
    <property type="evidence" value="ECO:0007669"/>
    <property type="project" value="TreeGrafter"/>
</dbReference>
<gene>
    <name evidence="2" type="ORF">BDZ83DRAFT_607345</name>
</gene>
<dbReference type="PANTHER" id="PTHR10933:SF9">
    <property type="entry name" value="IMMUNOGLOBULIN-BINDING PROTEIN 1"/>
    <property type="match status" value="1"/>
</dbReference>
<dbReference type="Gene3D" id="1.25.40.540">
    <property type="entry name" value="TAP42-like family"/>
    <property type="match status" value="1"/>
</dbReference>
<dbReference type="AlphaFoldDB" id="A0AAD9CYQ6"/>
<organism evidence="2 3">
    <name type="scientific">Glomerella acutata</name>
    <name type="common">Colletotrichum acutatum</name>
    <dbReference type="NCBI Taxonomy" id="27357"/>
    <lineage>
        <taxon>Eukaryota</taxon>
        <taxon>Fungi</taxon>
        <taxon>Dikarya</taxon>
        <taxon>Ascomycota</taxon>
        <taxon>Pezizomycotina</taxon>
        <taxon>Sordariomycetes</taxon>
        <taxon>Hypocreomycetidae</taxon>
        <taxon>Glomerellales</taxon>
        <taxon>Glomerellaceae</taxon>
        <taxon>Colletotrichum</taxon>
        <taxon>Colletotrichum acutatum species complex</taxon>
    </lineage>
</organism>
<comment type="caution">
    <text evidence="2">The sequence shown here is derived from an EMBL/GenBank/DDBJ whole genome shotgun (WGS) entry which is preliminary data.</text>
</comment>
<keyword evidence="3" id="KW-1185">Reference proteome</keyword>
<feature type="compositionally biased region" description="Low complexity" evidence="1">
    <location>
        <begin position="96"/>
        <end position="118"/>
    </location>
</feature>
<evidence type="ECO:0000256" key="1">
    <source>
        <dbReference type="SAM" id="MobiDB-lite"/>
    </source>
</evidence>
<dbReference type="InterPro" id="IPR007304">
    <property type="entry name" value="TAP46-like"/>
</dbReference>
<feature type="compositionally biased region" description="Basic and acidic residues" evidence="1">
    <location>
        <begin position="356"/>
        <end position="368"/>
    </location>
</feature>
<accession>A0AAD9CYQ6</accession>
<dbReference type="EMBL" id="JAHMHS010000014">
    <property type="protein sequence ID" value="KAK1728888.1"/>
    <property type="molecule type" value="Genomic_DNA"/>
</dbReference>
<dbReference type="InterPro" id="IPR038511">
    <property type="entry name" value="TAP42/TAP46-like_sf"/>
</dbReference>
<dbReference type="PANTHER" id="PTHR10933">
    <property type="entry name" value="IMMUNOGLOBULIN-BINDING PROTEIN 1"/>
    <property type="match status" value="1"/>
</dbReference>
<dbReference type="GO" id="GO:0051721">
    <property type="term" value="F:protein phosphatase 2A binding"/>
    <property type="evidence" value="ECO:0007669"/>
    <property type="project" value="TreeGrafter"/>
</dbReference>
<proteinExistence type="predicted"/>
<name>A0AAD9CYQ6_GLOAC</name>
<evidence type="ECO:0000313" key="3">
    <source>
        <dbReference type="Proteomes" id="UP001244207"/>
    </source>
</evidence>
<dbReference type="GO" id="GO:0035303">
    <property type="term" value="P:regulation of dephosphorylation"/>
    <property type="evidence" value="ECO:0007669"/>
    <property type="project" value="TreeGrafter"/>
</dbReference>
<dbReference type="Pfam" id="PF04177">
    <property type="entry name" value="TAP42"/>
    <property type="match status" value="1"/>
</dbReference>
<sequence length="488" mass="54782">MQIATQPKDLERRNLTFGASSRWPLLSAKRRTVAVDSKLATNPSNATAYDTLIVAAAWFYYISCRATSLPFEAFLLVFPATSRNSHSLPTPPPLHSSPLLTKQQTTPSTNTSQQPTTSIRTATMADEDQPQTLKTVFTSAERKRLTLENSYEASSPTYLDDLQTAIAEYETCLDLVSRAALFSSNESLEDLSTSSLPYLLITYHLAELHQKLPSRRPIERRVALERARESYETFLGALDSYDLLTDTNKMLYERYTDEPLAFSTLGTNDPAKRRDAKIANFKSEKALKDRLEALRRNPRYQNEDGDDEVARDLHLAHVAYSAHMAFQGLEGINRELEVLAQATVPLMPSPTSVEEDERRRTEDRGAAGYTERLEPPRRLQSMFGQGGPILSTEGKPLQPFTLVGNRQQMTKDVFRPGHNLPTMSIDEYLDEEARRGGIIEGGGDASWHRPEPNEDDFDKADEETMKARAWDEFVEANPKGSGNTLNRG</sequence>
<evidence type="ECO:0000313" key="2">
    <source>
        <dbReference type="EMBL" id="KAK1728888.1"/>
    </source>
</evidence>